<keyword evidence="10" id="KW-0282">Flagellum</keyword>
<keyword evidence="11" id="KW-1185">Reference proteome</keyword>
<dbReference type="Proteomes" id="UP000587991">
    <property type="component" value="Unassembled WGS sequence"/>
</dbReference>
<dbReference type="GO" id="GO:0005886">
    <property type="term" value="C:plasma membrane"/>
    <property type="evidence" value="ECO:0007669"/>
    <property type="project" value="UniProtKB-SubCell"/>
</dbReference>
<reference evidence="10 11" key="1">
    <citation type="submission" date="2020-04" db="EMBL/GenBank/DDBJ databases">
        <title>Draft genome of Leeia sp. IMCC25680.</title>
        <authorList>
            <person name="Song J."/>
            <person name="Cho J.-C."/>
        </authorList>
    </citation>
    <scope>NUCLEOTIDE SEQUENCE [LARGE SCALE GENOMIC DNA]</scope>
    <source>
        <strain evidence="10 11">IMCC25680</strain>
    </source>
</reference>
<evidence type="ECO:0000256" key="1">
    <source>
        <dbReference type="ARBA" id="ARBA00004162"/>
    </source>
</evidence>
<evidence type="ECO:0000256" key="6">
    <source>
        <dbReference type="ARBA" id="ARBA00023136"/>
    </source>
</evidence>
<dbReference type="PANTHER" id="PTHR30329">
    <property type="entry name" value="STATOR ELEMENT OF FLAGELLAR MOTOR COMPLEX"/>
    <property type="match status" value="1"/>
</dbReference>
<keyword evidence="10" id="KW-0969">Cilium</keyword>
<accession>A0A847SAT5</accession>
<keyword evidence="5 8" id="KW-1133">Transmembrane helix</keyword>
<comment type="similarity">
    <text evidence="2">Belongs to the MotB family.</text>
</comment>
<keyword evidence="10" id="KW-0966">Cell projection</keyword>
<evidence type="ECO:0000256" key="5">
    <source>
        <dbReference type="ARBA" id="ARBA00022989"/>
    </source>
</evidence>
<dbReference type="InterPro" id="IPR036737">
    <property type="entry name" value="OmpA-like_sf"/>
</dbReference>
<dbReference type="InterPro" id="IPR006665">
    <property type="entry name" value="OmpA-like"/>
</dbReference>
<feature type="domain" description="OmpA-like" evidence="9">
    <location>
        <begin position="126"/>
        <end position="248"/>
    </location>
</feature>
<dbReference type="NCBIfam" id="NF006541">
    <property type="entry name" value="PRK09038.1"/>
    <property type="match status" value="1"/>
</dbReference>
<comment type="caution">
    <text evidence="10">The sequence shown here is derived from an EMBL/GenBank/DDBJ whole genome shotgun (WGS) entry which is preliminary data.</text>
</comment>
<dbReference type="SUPFAM" id="SSF103088">
    <property type="entry name" value="OmpA-like"/>
    <property type="match status" value="1"/>
</dbReference>
<feature type="transmembrane region" description="Helical" evidence="8">
    <location>
        <begin position="20"/>
        <end position="37"/>
    </location>
</feature>
<keyword evidence="4 8" id="KW-0812">Transmembrane</keyword>
<dbReference type="AlphaFoldDB" id="A0A847SAT5"/>
<evidence type="ECO:0000256" key="4">
    <source>
        <dbReference type="ARBA" id="ARBA00022692"/>
    </source>
</evidence>
<evidence type="ECO:0000313" key="10">
    <source>
        <dbReference type="EMBL" id="NLR74646.1"/>
    </source>
</evidence>
<dbReference type="CDD" id="cd07185">
    <property type="entry name" value="OmpA_C-like"/>
    <property type="match status" value="1"/>
</dbReference>
<evidence type="ECO:0000259" key="9">
    <source>
        <dbReference type="PROSITE" id="PS51123"/>
    </source>
</evidence>
<evidence type="ECO:0000313" key="11">
    <source>
        <dbReference type="Proteomes" id="UP000587991"/>
    </source>
</evidence>
<dbReference type="Pfam" id="PF00691">
    <property type="entry name" value="OmpA"/>
    <property type="match status" value="1"/>
</dbReference>
<proteinExistence type="inferred from homology"/>
<comment type="subcellular location">
    <subcellularLocation>
        <location evidence="1">Cell membrane</location>
        <topology evidence="1">Single-pass membrane protein</topology>
    </subcellularLocation>
</comment>
<dbReference type="PANTHER" id="PTHR30329:SF20">
    <property type="entry name" value="EXPORTED PROTEIN"/>
    <property type="match status" value="1"/>
</dbReference>
<evidence type="ECO:0000256" key="2">
    <source>
        <dbReference type="ARBA" id="ARBA00008914"/>
    </source>
</evidence>
<evidence type="ECO:0000256" key="7">
    <source>
        <dbReference type="PROSITE-ProRule" id="PRU00473"/>
    </source>
</evidence>
<dbReference type="Gene3D" id="3.30.1330.60">
    <property type="entry name" value="OmpA-like domain"/>
    <property type="match status" value="1"/>
</dbReference>
<organism evidence="10 11">
    <name type="scientific">Leeia aquatica</name>
    <dbReference type="NCBI Taxonomy" id="2725557"/>
    <lineage>
        <taxon>Bacteria</taxon>
        <taxon>Pseudomonadati</taxon>
        <taxon>Pseudomonadota</taxon>
        <taxon>Betaproteobacteria</taxon>
        <taxon>Neisseriales</taxon>
        <taxon>Leeiaceae</taxon>
        <taxon>Leeia</taxon>
    </lineage>
</organism>
<keyword evidence="3" id="KW-1003">Cell membrane</keyword>
<dbReference type="RefSeq" id="WP_168876247.1">
    <property type="nucleotide sequence ID" value="NZ_JABAIM010000001.1"/>
</dbReference>
<evidence type="ECO:0000256" key="3">
    <source>
        <dbReference type="ARBA" id="ARBA00022475"/>
    </source>
</evidence>
<dbReference type="PROSITE" id="PS51123">
    <property type="entry name" value="OMPA_2"/>
    <property type="match status" value="1"/>
</dbReference>
<dbReference type="InterPro" id="IPR025713">
    <property type="entry name" value="MotB-like_N_dom"/>
</dbReference>
<protein>
    <submittedName>
        <fullName evidence="10">Flagellar motor protein MotD</fullName>
    </submittedName>
</protein>
<keyword evidence="6 7" id="KW-0472">Membrane</keyword>
<name>A0A847SAT5_9NEIS</name>
<dbReference type="Pfam" id="PF13677">
    <property type="entry name" value="MotB_plug"/>
    <property type="match status" value="1"/>
</dbReference>
<dbReference type="InterPro" id="IPR050330">
    <property type="entry name" value="Bact_OuterMem_StrucFunc"/>
</dbReference>
<evidence type="ECO:0000256" key="8">
    <source>
        <dbReference type="SAM" id="Phobius"/>
    </source>
</evidence>
<sequence>MRRHKHEEEHENHERWLVSYADFITLLFAFFVVMYAISQVNEGKYRVLSDSLVQAFQAQGALNSQLVTLPDTQPVPQLPSRPTRIPPLVQPDPEAQQTTQRMKTLGSDLLKVMQPMINEGQVKVSQTKRGISLEISASVLFAPADARLNPDSVKVLSAVADLLAREENAIQVEGYTDNTPISTPQYPSNWELSSARASSVIRLFVERGVKPDRLSAIGYAENRAKASNADEGGRSKNRRVQVTILAESSDEAASLPAL</sequence>
<gene>
    <name evidence="10" type="primary">motD</name>
    <name evidence="10" type="ORF">HF682_05685</name>
</gene>
<dbReference type="EMBL" id="JABAIM010000001">
    <property type="protein sequence ID" value="NLR74646.1"/>
    <property type="molecule type" value="Genomic_DNA"/>
</dbReference>